<comment type="similarity">
    <text evidence="1">Belongs to the histidine acid phosphatase family.</text>
</comment>
<dbReference type="SUPFAM" id="SSF53254">
    <property type="entry name" value="Phosphoglycerate mutase-like"/>
    <property type="match status" value="1"/>
</dbReference>
<dbReference type="PANTHER" id="PTHR11567">
    <property type="entry name" value="ACID PHOSPHATASE-RELATED"/>
    <property type="match status" value="1"/>
</dbReference>
<evidence type="ECO:0000256" key="1">
    <source>
        <dbReference type="ARBA" id="ARBA00005375"/>
    </source>
</evidence>
<dbReference type="Proteomes" id="UP000887566">
    <property type="component" value="Unplaced"/>
</dbReference>
<dbReference type="Gene3D" id="3.40.50.1240">
    <property type="entry name" value="Phosphoglycerate mutase-like"/>
    <property type="match status" value="1"/>
</dbReference>
<organism evidence="3 4">
    <name type="scientific">Plectus sambesii</name>
    <dbReference type="NCBI Taxonomy" id="2011161"/>
    <lineage>
        <taxon>Eukaryota</taxon>
        <taxon>Metazoa</taxon>
        <taxon>Ecdysozoa</taxon>
        <taxon>Nematoda</taxon>
        <taxon>Chromadorea</taxon>
        <taxon>Plectida</taxon>
        <taxon>Plectina</taxon>
        <taxon>Plectoidea</taxon>
        <taxon>Plectidae</taxon>
        <taxon>Plectus</taxon>
    </lineage>
</organism>
<dbReference type="WBParaSite" id="PSAMB.scaffold3790size16895.g22523.t1">
    <property type="protein sequence ID" value="PSAMB.scaffold3790size16895.g22523.t1"/>
    <property type="gene ID" value="PSAMB.scaffold3790size16895.g22523"/>
</dbReference>
<proteinExistence type="inferred from homology"/>
<dbReference type="AlphaFoldDB" id="A0A914WFU2"/>
<dbReference type="InterPro" id="IPR029033">
    <property type="entry name" value="His_PPase_superfam"/>
</dbReference>
<reference evidence="4" key="1">
    <citation type="submission" date="2022-11" db="UniProtKB">
        <authorList>
            <consortium name="WormBaseParasite"/>
        </authorList>
    </citation>
    <scope>IDENTIFICATION</scope>
</reference>
<keyword evidence="3" id="KW-1185">Reference proteome</keyword>
<accession>A0A914WFU2</accession>
<dbReference type="Pfam" id="PF00328">
    <property type="entry name" value="His_Phos_2"/>
    <property type="match status" value="1"/>
</dbReference>
<dbReference type="InterPro" id="IPR050645">
    <property type="entry name" value="Histidine_acid_phosphatase"/>
</dbReference>
<sequence length="398" mass="44893">MENEQTTGKDDRETSADNSRSVNSPEVNTHCESNSPVSFEESDLSSDITNSENEPVPVMDNEVNAIKENVQNEILLPAAAEIKHESYQKPEDGLVVVRLCDRRINFAQDFSVTFDINLLKIKFRSRFKSEHFPVGDVFPTSSLSLRASRTTHFCMSDNCSCPLLSTWRSDFELERAQFYERDVPEREHVDRLAIEANDILRIGEAKDPLAFLDVLLGRFVCRRFPLPCDKRSSKCVTWQSLTQAADLASSLAEAMFGAKAPNSNIMRRLSIGEAAAILRTLTATIRKLRKDDELTAFKLFSGHDVTLRPLLFALGLTHREPAHYASRLVFEVYQRRTAVINDSLFVRVLFNGVDRTGDLPFCSNLHEGLCSARQFETFVKTALFQLVSVDGLQQLCSN</sequence>
<dbReference type="PANTHER" id="PTHR11567:SF187">
    <property type="entry name" value="2,3-BISPHOSPHOGLYCERATE 3-PHOSPHATASE"/>
    <property type="match status" value="1"/>
</dbReference>
<evidence type="ECO:0000256" key="2">
    <source>
        <dbReference type="SAM" id="MobiDB-lite"/>
    </source>
</evidence>
<evidence type="ECO:0000313" key="4">
    <source>
        <dbReference type="WBParaSite" id="PSAMB.scaffold3790size16895.g22523.t1"/>
    </source>
</evidence>
<protein>
    <submittedName>
        <fullName evidence="4">Uncharacterized protein</fullName>
    </submittedName>
</protein>
<feature type="compositionally biased region" description="Polar residues" evidence="2">
    <location>
        <begin position="16"/>
        <end position="37"/>
    </location>
</feature>
<evidence type="ECO:0000313" key="3">
    <source>
        <dbReference type="Proteomes" id="UP000887566"/>
    </source>
</evidence>
<dbReference type="GO" id="GO:0016791">
    <property type="term" value="F:phosphatase activity"/>
    <property type="evidence" value="ECO:0007669"/>
    <property type="project" value="UniProtKB-ARBA"/>
</dbReference>
<feature type="region of interest" description="Disordered" evidence="2">
    <location>
        <begin position="1"/>
        <end position="57"/>
    </location>
</feature>
<dbReference type="InterPro" id="IPR000560">
    <property type="entry name" value="His_Pase_clade-2"/>
</dbReference>
<name>A0A914WFU2_9BILA</name>